<accession>A0A383EV57</accession>
<evidence type="ECO:0000256" key="4">
    <source>
        <dbReference type="ARBA" id="ARBA00022741"/>
    </source>
</evidence>
<keyword evidence="8" id="KW-0472">Membrane</keyword>
<feature type="domain" description="ATPase F1/V1/A1 complex alpha/beta subunit N-terminal" evidence="11">
    <location>
        <begin position="7"/>
        <end position="75"/>
    </location>
</feature>
<dbReference type="GO" id="GO:0045259">
    <property type="term" value="C:proton-transporting ATP synthase complex"/>
    <property type="evidence" value="ECO:0007669"/>
    <property type="project" value="UniProtKB-KW"/>
</dbReference>
<keyword evidence="6" id="KW-1278">Translocase</keyword>
<evidence type="ECO:0000256" key="8">
    <source>
        <dbReference type="ARBA" id="ARBA00023136"/>
    </source>
</evidence>
<dbReference type="FunFam" id="2.40.10.170:FF:000005">
    <property type="entry name" value="ATP synthase subunit beta"/>
    <property type="match status" value="1"/>
</dbReference>
<evidence type="ECO:0000256" key="5">
    <source>
        <dbReference type="ARBA" id="ARBA00022840"/>
    </source>
</evidence>
<evidence type="ECO:0000256" key="10">
    <source>
        <dbReference type="ARBA" id="ARBA00023310"/>
    </source>
</evidence>
<dbReference type="GO" id="GO:0046933">
    <property type="term" value="F:proton-transporting ATP synthase activity, rotational mechanism"/>
    <property type="evidence" value="ECO:0007669"/>
    <property type="project" value="TreeGrafter"/>
</dbReference>
<dbReference type="PANTHER" id="PTHR15184">
    <property type="entry name" value="ATP SYNTHASE"/>
    <property type="match status" value="1"/>
</dbReference>
<dbReference type="EMBL" id="UINC01229184">
    <property type="protein sequence ID" value="SVE60796.1"/>
    <property type="molecule type" value="Genomic_DNA"/>
</dbReference>
<dbReference type="PANTHER" id="PTHR15184:SF71">
    <property type="entry name" value="ATP SYNTHASE SUBUNIT BETA, MITOCHONDRIAL"/>
    <property type="match status" value="1"/>
</dbReference>
<sequence>MPEFGKVSQVMGAVVDVTFEDGQLPQIMNALEINREDSSKLVLEVALHLGESVVRTIAMDTTDGLVRGTKVMDTGTPISVPVGPETLGRLFDVLGNTIDQKGDVTTDKRAPIH</sequence>
<dbReference type="InterPro" id="IPR027417">
    <property type="entry name" value="P-loop_NTPase"/>
</dbReference>
<evidence type="ECO:0000256" key="2">
    <source>
        <dbReference type="ARBA" id="ARBA00008936"/>
    </source>
</evidence>
<protein>
    <recommendedName>
        <fullName evidence="11">ATPase F1/V1/A1 complex alpha/beta subunit N-terminal domain-containing protein</fullName>
    </recommendedName>
</protein>
<dbReference type="Gene3D" id="3.40.50.300">
    <property type="entry name" value="P-loop containing nucleotide triphosphate hydrolases"/>
    <property type="match status" value="1"/>
</dbReference>
<dbReference type="Gene3D" id="2.40.10.170">
    <property type="match status" value="1"/>
</dbReference>
<feature type="non-terminal residue" evidence="12">
    <location>
        <position position="113"/>
    </location>
</feature>
<comment type="subcellular location">
    <subcellularLocation>
        <location evidence="1">Membrane</location>
    </subcellularLocation>
</comment>
<keyword evidence="5" id="KW-0067">ATP-binding</keyword>
<dbReference type="CDD" id="cd18115">
    <property type="entry name" value="ATP-synt_F1_beta_N"/>
    <property type="match status" value="1"/>
</dbReference>
<evidence type="ECO:0000256" key="3">
    <source>
        <dbReference type="ARBA" id="ARBA00022448"/>
    </source>
</evidence>
<keyword evidence="4" id="KW-0547">Nucleotide-binding</keyword>
<evidence type="ECO:0000256" key="1">
    <source>
        <dbReference type="ARBA" id="ARBA00004370"/>
    </source>
</evidence>
<keyword evidence="10" id="KW-0066">ATP synthesis</keyword>
<evidence type="ECO:0000259" key="11">
    <source>
        <dbReference type="Pfam" id="PF02874"/>
    </source>
</evidence>
<organism evidence="12">
    <name type="scientific">marine metagenome</name>
    <dbReference type="NCBI Taxonomy" id="408172"/>
    <lineage>
        <taxon>unclassified sequences</taxon>
        <taxon>metagenomes</taxon>
        <taxon>ecological metagenomes</taxon>
    </lineage>
</organism>
<dbReference type="AlphaFoldDB" id="A0A383EV57"/>
<proteinExistence type="inferred from homology"/>
<dbReference type="Pfam" id="PF02874">
    <property type="entry name" value="ATP-synt_ab_N"/>
    <property type="match status" value="1"/>
</dbReference>
<evidence type="ECO:0000313" key="12">
    <source>
        <dbReference type="EMBL" id="SVE60796.1"/>
    </source>
</evidence>
<gene>
    <name evidence="12" type="ORF">METZ01_LOCUS513650</name>
</gene>
<reference evidence="12" key="1">
    <citation type="submission" date="2018-05" db="EMBL/GenBank/DDBJ databases">
        <authorList>
            <person name="Lanie J.A."/>
            <person name="Ng W.-L."/>
            <person name="Kazmierczak K.M."/>
            <person name="Andrzejewski T.M."/>
            <person name="Davidsen T.M."/>
            <person name="Wayne K.J."/>
            <person name="Tettelin H."/>
            <person name="Glass J.I."/>
            <person name="Rusch D."/>
            <person name="Podicherti R."/>
            <person name="Tsui H.-C.T."/>
            <person name="Winkler M.E."/>
        </authorList>
    </citation>
    <scope>NUCLEOTIDE SEQUENCE</scope>
</reference>
<keyword evidence="9" id="KW-0139">CF(1)</keyword>
<dbReference type="InterPro" id="IPR050053">
    <property type="entry name" value="ATPase_alpha/beta_chains"/>
</dbReference>
<comment type="similarity">
    <text evidence="2">Belongs to the ATPase alpha/beta chains family.</text>
</comment>
<dbReference type="InterPro" id="IPR036121">
    <property type="entry name" value="ATPase_F1/V1/A1_a/bsu_N_sf"/>
</dbReference>
<evidence type="ECO:0000256" key="6">
    <source>
        <dbReference type="ARBA" id="ARBA00022967"/>
    </source>
</evidence>
<name>A0A383EV57_9ZZZZ</name>
<dbReference type="GO" id="GO:0005524">
    <property type="term" value="F:ATP binding"/>
    <property type="evidence" value="ECO:0007669"/>
    <property type="project" value="UniProtKB-KW"/>
</dbReference>
<dbReference type="InterPro" id="IPR004100">
    <property type="entry name" value="ATPase_F1/V1/A1_a/bsu_N"/>
</dbReference>
<keyword evidence="3" id="KW-0813">Transport</keyword>
<evidence type="ECO:0000256" key="7">
    <source>
        <dbReference type="ARBA" id="ARBA00023065"/>
    </source>
</evidence>
<evidence type="ECO:0000256" key="9">
    <source>
        <dbReference type="ARBA" id="ARBA00023196"/>
    </source>
</evidence>
<dbReference type="SUPFAM" id="SSF50615">
    <property type="entry name" value="N-terminal domain of alpha and beta subunits of F1 ATP synthase"/>
    <property type="match status" value="1"/>
</dbReference>
<keyword evidence="7" id="KW-0406">Ion transport</keyword>